<feature type="non-terminal residue" evidence="1">
    <location>
        <position position="1"/>
    </location>
</feature>
<evidence type="ECO:0000313" key="1">
    <source>
        <dbReference type="EMBL" id="CAG8845874.1"/>
    </source>
</evidence>
<protein>
    <submittedName>
        <fullName evidence="1">39094_t:CDS:1</fullName>
    </submittedName>
</protein>
<dbReference type="Proteomes" id="UP000789901">
    <property type="component" value="Unassembled WGS sequence"/>
</dbReference>
<evidence type="ECO:0000313" key="2">
    <source>
        <dbReference type="Proteomes" id="UP000789901"/>
    </source>
</evidence>
<reference evidence="1 2" key="1">
    <citation type="submission" date="2021-06" db="EMBL/GenBank/DDBJ databases">
        <authorList>
            <person name="Kallberg Y."/>
            <person name="Tangrot J."/>
            <person name="Rosling A."/>
        </authorList>
    </citation>
    <scope>NUCLEOTIDE SEQUENCE [LARGE SCALE GENOMIC DNA]</scope>
    <source>
        <strain evidence="1 2">120-4 pot B 10/14</strain>
    </source>
</reference>
<sequence length="52" mass="6211">DMTFQNLFTFIFLNGPPNRKQFIIKSLLEIDKKNFLQNQIISQVFVKQHTNI</sequence>
<organism evidence="1 2">
    <name type="scientific">Gigaspora margarita</name>
    <dbReference type="NCBI Taxonomy" id="4874"/>
    <lineage>
        <taxon>Eukaryota</taxon>
        <taxon>Fungi</taxon>
        <taxon>Fungi incertae sedis</taxon>
        <taxon>Mucoromycota</taxon>
        <taxon>Glomeromycotina</taxon>
        <taxon>Glomeromycetes</taxon>
        <taxon>Diversisporales</taxon>
        <taxon>Gigasporaceae</taxon>
        <taxon>Gigaspora</taxon>
    </lineage>
</organism>
<name>A0ABN7X3T1_GIGMA</name>
<gene>
    <name evidence="1" type="ORF">GMARGA_LOCUS37879</name>
</gene>
<accession>A0ABN7X3T1</accession>
<keyword evidence="2" id="KW-1185">Reference proteome</keyword>
<proteinExistence type="predicted"/>
<dbReference type="EMBL" id="CAJVQB010081266">
    <property type="protein sequence ID" value="CAG8845874.1"/>
    <property type="molecule type" value="Genomic_DNA"/>
</dbReference>
<comment type="caution">
    <text evidence="1">The sequence shown here is derived from an EMBL/GenBank/DDBJ whole genome shotgun (WGS) entry which is preliminary data.</text>
</comment>